<reference evidence="2 3" key="1">
    <citation type="submission" date="2020-07" db="EMBL/GenBank/DDBJ databases">
        <title>Complete genome sequence of Klebsiella pneumoniae phage Miami.</title>
        <authorList>
            <person name="Mora D.A."/>
            <person name="Lessor L."/>
            <person name="Gill J."/>
            <person name="Liu M."/>
        </authorList>
    </citation>
    <scope>NUCLEOTIDE SEQUENCE [LARGE SCALE GENOMIC DNA]</scope>
</reference>
<keyword evidence="3" id="KW-1185">Reference proteome</keyword>
<gene>
    <name evidence="2" type="ORF">CPT_Miami_072</name>
</gene>
<dbReference type="SMART" id="SM00382">
    <property type="entry name" value="AAA"/>
    <property type="match status" value="1"/>
</dbReference>
<dbReference type="GO" id="GO:0008233">
    <property type="term" value="F:peptidase activity"/>
    <property type="evidence" value="ECO:0007669"/>
    <property type="project" value="UniProtKB-KW"/>
</dbReference>
<accession>A0A873WCQ0</accession>
<dbReference type="GO" id="GO:0016887">
    <property type="term" value="F:ATP hydrolysis activity"/>
    <property type="evidence" value="ECO:0007669"/>
    <property type="project" value="InterPro"/>
</dbReference>
<dbReference type="InterPro" id="IPR003959">
    <property type="entry name" value="ATPase_AAA_core"/>
</dbReference>
<evidence type="ECO:0000259" key="1">
    <source>
        <dbReference type="SMART" id="SM00382"/>
    </source>
</evidence>
<dbReference type="Pfam" id="PF07724">
    <property type="entry name" value="AAA_2"/>
    <property type="match status" value="1"/>
</dbReference>
<dbReference type="Proteomes" id="UP000662782">
    <property type="component" value="Segment"/>
</dbReference>
<sequence length="446" mass="50433">MVSIDDVQKKLTAYFDDRLIGQPELVEGIVTNIKLREIYHNNLAFAKETGIYIPPLNMLVRGKSGNGKSHSINFICRSLGLPFVSVNATDFTSSGYVGASLSDIPKMLIDEAERILKEKDQIKGGFDVPPPTQDDKDIEEADNRFKAIEKELIDLGVRMDKMGPKRPAFAHSIRLYEKGIPYRIRLCFRNKTPKKLYAELTEGKEFTDKERTKINSLLNKLSTPYKPYSFKFDTSFIDKFRLGGIKDSNPGVKEYAQNKGIVMIDEIDKILMGKNGQYNVGTHGIIREILAYLSGSNIMCGGDMFDTSNIIFICAGAFDMVDFKDIPTELLGRLPTRLTVKDPTEDSLYRMLTSQVVDPWGMVKLILRNKGCENFIISDEISRHIAKRVIEDEKIKPIGVRRLMAVISEIAKIYYLMDEIDKEITLSEFVADKALKTIRDGLLESV</sequence>
<dbReference type="InterPro" id="IPR027417">
    <property type="entry name" value="P-loop_NTPase"/>
</dbReference>
<dbReference type="PANTHER" id="PTHR48102">
    <property type="entry name" value="ATP-DEPENDENT CLP PROTEASE ATP-BINDING SUBUNIT CLPX-LIKE, MITOCHONDRIAL-RELATED"/>
    <property type="match status" value="1"/>
</dbReference>
<dbReference type="EMBL" id="MT701590">
    <property type="protein sequence ID" value="QPB09167.1"/>
    <property type="molecule type" value="Genomic_DNA"/>
</dbReference>
<keyword evidence="2" id="KW-0378">Hydrolase</keyword>
<evidence type="ECO:0000313" key="3">
    <source>
        <dbReference type="Proteomes" id="UP000662782"/>
    </source>
</evidence>
<dbReference type="InterPro" id="IPR003593">
    <property type="entry name" value="AAA+_ATPase"/>
</dbReference>
<dbReference type="SUPFAM" id="SSF52540">
    <property type="entry name" value="P-loop containing nucleoside triphosphate hydrolases"/>
    <property type="match status" value="1"/>
</dbReference>
<dbReference type="Gene3D" id="3.40.50.300">
    <property type="entry name" value="P-loop containing nucleotide triphosphate hydrolases"/>
    <property type="match status" value="2"/>
</dbReference>
<name>A0A873WCQ0_9CAUD</name>
<dbReference type="GO" id="GO:0051603">
    <property type="term" value="P:proteolysis involved in protein catabolic process"/>
    <property type="evidence" value="ECO:0007669"/>
    <property type="project" value="TreeGrafter"/>
</dbReference>
<proteinExistence type="predicted"/>
<dbReference type="Pfam" id="PF00004">
    <property type="entry name" value="AAA"/>
    <property type="match status" value="1"/>
</dbReference>
<dbReference type="GO" id="GO:0005524">
    <property type="term" value="F:ATP binding"/>
    <property type="evidence" value="ECO:0007669"/>
    <property type="project" value="InterPro"/>
</dbReference>
<dbReference type="PANTHER" id="PTHR48102:SF3">
    <property type="entry name" value="ATP-DEPENDENT PROTEASE ATPASE SUBUNIT HSLU"/>
    <property type="match status" value="1"/>
</dbReference>
<keyword evidence="2" id="KW-0645">Protease</keyword>
<organism evidence="2 3">
    <name type="scientific">Klebsiella phage Miami</name>
    <dbReference type="NCBI Taxonomy" id="2767581"/>
    <lineage>
        <taxon>Viruses</taxon>
        <taxon>Duplodnaviria</taxon>
        <taxon>Heunggongvirae</taxon>
        <taxon>Uroviricota</taxon>
        <taxon>Caudoviricetes</taxon>
        <taxon>Chimalliviridae</taxon>
        <taxon>Miamivirus</taxon>
        <taxon>Miamivirus miami</taxon>
    </lineage>
</organism>
<evidence type="ECO:0000313" key="2">
    <source>
        <dbReference type="EMBL" id="QPB09167.1"/>
    </source>
</evidence>
<dbReference type="InterPro" id="IPR050052">
    <property type="entry name" value="ATP-dep_Clp_protease_ClpX"/>
</dbReference>
<protein>
    <submittedName>
        <fullName evidence="2">ATP-dependent protease</fullName>
    </submittedName>
</protein>
<feature type="domain" description="AAA+ ATPase" evidence="1">
    <location>
        <begin position="54"/>
        <end position="344"/>
    </location>
</feature>